<evidence type="ECO:0000313" key="3">
    <source>
        <dbReference type="EMBL" id="TFK88821.1"/>
    </source>
</evidence>
<reference evidence="3 4" key="1">
    <citation type="journal article" date="2019" name="Nat. Ecol. Evol.">
        <title>Megaphylogeny resolves global patterns of mushroom evolution.</title>
        <authorList>
            <person name="Varga T."/>
            <person name="Krizsan K."/>
            <person name="Foldi C."/>
            <person name="Dima B."/>
            <person name="Sanchez-Garcia M."/>
            <person name="Sanchez-Ramirez S."/>
            <person name="Szollosi G.J."/>
            <person name="Szarkandi J.G."/>
            <person name="Papp V."/>
            <person name="Albert L."/>
            <person name="Andreopoulos W."/>
            <person name="Angelini C."/>
            <person name="Antonin V."/>
            <person name="Barry K.W."/>
            <person name="Bougher N.L."/>
            <person name="Buchanan P."/>
            <person name="Buyck B."/>
            <person name="Bense V."/>
            <person name="Catcheside P."/>
            <person name="Chovatia M."/>
            <person name="Cooper J."/>
            <person name="Damon W."/>
            <person name="Desjardin D."/>
            <person name="Finy P."/>
            <person name="Geml J."/>
            <person name="Haridas S."/>
            <person name="Hughes K."/>
            <person name="Justo A."/>
            <person name="Karasinski D."/>
            <person name="Kautmanova I."/>
            <person name="Kiss B."/>
            <person name="Kocsube S."/>
            <person name="Kotiranta H."/>
            <person name="LaButti K.M."/>
            <person name="Lechner B.E."/>
            <person name="Liimatainen K."/>
            <person name="Lipzen A."/>
            <person name="Lukacs Z."/>
            <person name="Mihaltcheva S."/>
            <person name="Morgado L.N."/>
            <person name="Niskanen T."/>
            <person name="Noordeloos M.E."/>
            <person name="Ohm R.A."/>
            <person name="Ortiz-Santana B."/>
            <person name="Ovrebo C."/>
            <person name="Racz N."/>
            <person name="Riley R."/>
            <person name="Savchenko A."/>
            <person name="Shiryaev A."/>
            <person name="Soop K."/>
            <person name="Spirin V."/>
            <person name="Szebenyi C."/>
            <person name="Tomsovsky M."/>
            <person name="Tulloss R.E."/>
            <person name="Uehling J."/>
            <person name="Grigoriev I.V."/>
            <person name="Vagvolgyi C."/>
            <person name="Papp T."/>
            <person name="Martin F.M."/>
            <person name="Miettinen O."/>
            <person name="Hibbett D.S."/>
            <person name="Nagy L.G."/>
        </authorList>
    </citation>
    <scope>NUCLEOTIDE SEQUENCE [LARGE SCALE GENOMIC DNA]</scope>
    <source>
        <strain evidence="3 4">HHB13444</strain>
    </source>
</reference>
<evidence type="ECO:0000256" key="1">
    <source>
        <dbReference type="SAM" id="Phobius"/>
    </source>
</evidence>
<feature type="transmembrane region" description="Helical" evidence="1">
    <location>
        <begin position="61"/>
        <end position="82"/>
    </location>
</feature>
<dbReference type="EMBL" id="ML211098">
    <property type="protein sequence ID" value="TFK88821.1"/>
    <property type="molecule type" value="Genomic_DNA"/>
</dbReference>
<evidence type="ECO:0000313" key="4">
    <source>
        <dbReference type="Proteomes" id="UP000308197"/>
    </source>
</evidence>
<keyword evidence="1" id="KW-1133">Transmembrane helix</keyword>
<dbReference type="InParanoid" id="A0A5C3PHP0"/>
<feature type="transmembrane region" description="Helical" evidence="1">
    <location>
        <begin position="311"/>
        <end position="331"/>
    </location>
</feature>
<proteinExistence type="predicted"/>
<feature type="domain" description="DUF6534" evidence="2">
    <location>
        <begin position="182"/>
        <end position="268"/>
    </location>
</feature>
<protein>
    <recommendedName>
        <fullName evidence="2">DUF6534 domain-containing protein</fullName>
    </recommendedName>
</protein>
<keyword evidence="1" id="KW-0472">Membrane</keyword>
<accession>A0A5C3PHP0</accession>
<dbReference type="Proteomes" id="UP000308197">
    <property type="component" value="Unassembled WGS sequence"/>
</dbReference>
<feature type="transmembrane region" description="Helical" evidence="1">
    <location>
        <begin position="173"/>
        <end position="198"/>
    </location>
</feature>
<dbReference type="AlphaFoldDB" id="A0A5C3PHP0"/>
<feature type="transmembrane region" description="Helical" evidence="1">
    <location>
        <begin position="29"/>
        <end position="49"/>
    </location>
</feature>
<feature type="transmembrane region" description="Helical" evidence="1">
    <location>
        <begin position="210"/>
        <end position="238"/>
    </location>
</feature>
<dbReference type="Pfam" id="PF20152">
    <property type="entry name" value="DUF6534"/>
    <property type="match status" value="1"/>
</dbReference>
<sequence>MDPSTTSATTAAIPSNEELQSLLYKTDGAMLLAGFISTMLYGVILHQAYRYIRIFTKDVLFIRLLVFVVLAIETLYTASLIHYCYYDFVINYAKPMQIFEHISWSGNAIVALTRRSSVTHIFFVRRVSMLGTYHKWLAVLAVLFHVVQNTSGLIITARGFIHHNAQAYTTQKTLEGLCIGFAVLADMSITGALLGVLYKGRAKQRRDRPLWDIITTYFINTGSLVLILDIVSLVLALATDGNLYWAAVNTVNTRIYSTTLLSVLNSRNTEAADGIEIYSGGPLRSIARARRLAAIQQWNVPEEPDPTPAEIKINFILFTLAAAAAVLATPFHGSATIEARFIPPKNWVAISKTDGRISAVDGSPNGLYIVHNETHAAFYGEVSAEQLALASTQSLAAGPVPEEFTCVPQCNGQQHSASDISTAENGLQAWFGSGLSWKGSIYYLYNSVYAFGCDYGNGQSATGSDYQASYACVDRNCGTTQGGWDHIANWKVNYGREFGSFGC</sequence>
<evidence type="ECO:0000259" key="2">
    <source>
        <dbReference type="Pfam" id="PF20152"/>
    </source>
</evidence>
<keyword evidence="4" id="KW-1185">Reference proteome</keyword>
<dbReference type="PANTHER" id="PTHR40465:SF1">
    <property type="entry name" value="DUF6534 DOMAIN-CONTAINING PROTEIN"/>
    <property type="match status" value="1"/>
</dbReference>
<dbReference type="PANTHER" id="PTHR40465">
    <property type="entry name" value="CHROMOSOME 1, WHOLE GENOME SHOTGUN SEQUENCE"/>
    <property type="match status" value="1"/>
</dbReference>
<name>A0A5C3PHP0_9APHY</name>
<keyword evidence="1" id="KW-0812">Transmembrane</keyword>
<dbReference type="InterPro" id="IPR045339">
    <property type="entry name" value="DUF6534"/>
</dbReference>
<feature type="transmembrane region" description="Helical" evidence="1">
    <location>
        <begin position="136"/>
        <end position="161"/>
    </location>
</feature>
<gene>
    <name evidence="3" type="ORF">K466DRAFT_598329</name>
</gene>
<organism evidence="3 4">
    <name type="scientific">Polyporus arcularius HHB13444</name>
    <dbReference type="NCBI Taxonomy" id="1314778"/>
    <lineage>
        <taxon>Eukaryota</taxon>
        <taxon>Fungi</taxon>
        <taxon>Dikarya</taxon>
        <taxon>Basidiomycota</taxon>
        <taxon>Agaricomycotina</taxon>
        <taxon>Agaricomycetes</taxon>
        <taxon>Polyporales</taxon>
        <taxon>Polyporaceae</taxon>
        <taxon>Polyporus</taxon>
    </lineage>
</organism>